<name>A0A2M7Z5V5_9BACT</name>
<dbReference type="Proteomes" id="UP000230843">
    <property type="component" value="Unassembled WGS sequence"/>
</dbReference>
<dbReference type="InterPro" id="IPR024524">
    <property type="entry name" value="DUF3800"/>
</dbReference>
<dbReference type="AlphaFoldDB" id="A0A2M7Z5V5"/>
<protein>
    <recommendedName>
        <fullName evidence="3">DUF3800 domain-containing protein</fullName>
    </recommendedName>
</protein>
<reference evidence="2" key="1">
    <citation type="submission" date="2017-09" db="EMBL/GenBank/DDBJ databases">
        <title>Depth-based differentiation of microbial function through sediment-hosted aquifers and enrichment of novel symbionts in the deep terrestrial subsurface.</title>
        <authorList>
            <person name="Probst A.J."/>
            <person name="Ladd B."/>
            <person name="Jarett J.K."/>
            <person name="Geller-Mcgrath D.E."/>
            <person name="Sieber C.M.K."/>
            <person name="Emerson J.B."/>
            <person name="Anantharaman K."/>
            <person name="Thomas B.C."/>
            <person name="Malmstrom R."/>
            <person name="Stieglmeier M."/>
            <person name="Klingl A."/>
            <person name="Woyke T."/>
            <person name="Ryan C.M."/>
            <person name="Banfield J.F."/>
        </authorList>
    </citation>
    <scope>NUCLEOTIDE SEQUENCE [LARGE SCALE GENOMIC DNA]</scope>
</reference>
<sequence length="206" mass="23909">MKFCYIDESGTGSEPIAVMVGVIADSYTMRVTKSHWSELLLKLSTIIKREIKEIHTKDFYAGNGPWRDITGEQRSDIINAIFNWLQERRLDVVYTAVQKDIFSDKKSENKINEIGSLWQFMALHIALSVQKKYQGTSMGNKRKVNPKGACVLIFDNEYRESKQYIDMLLSPPDWTDSYYDKKRKQEKMDKIIDVPHFVDSEQVGLI</sequence>
<dbReference type="EMBL" id="PFVJ01000082">
    <property type="protein sequence ID" value="PJA89523.1"/>
    <property type="molecule type" value="Genomic_DNA"/>
</dbReference>
<dbReference type="Pfam" id="PF12686">
    <property type="entry name" value="DUF3800"/>
    <property type="match status" value="1"/>
</dbReference>
<accession>A0A2M7Z5V5</accession>
<comment type="caution">
    <text evidence="1">The sequence shown here is derived from an EMBL/GenBank/DDBJ whole genome shotgun (WGS) entry which is preliminary data.</text>
</comment>
<evidence type="ECO:0008006" key="3">
    <source>
        <dbReference type="Google" id="ProtNLM"/>
    </source>
</evidence>
<evidence type="ECO:0000313" key="2">
    <source>
        <dbReference type="Proteomes" id="UP000230843"/>
    </source>
</evidence>
<organism evidence="1 2">
    <name type="scientific">Candidatus Magasanikbacteria bacterium CG_4_9_14_3_um_filter_32_9</name>
    <dbReference type="NCBI Taxonomy" id="1974644"/>
    <lineage>
        <taxon>Bacteria</taxon>
        <taxon>Candidatus Magasanikiibacteriota</taxon>
    </lineage>
</organism>
<gene>
    <name evidence="1" type="ORF">CO137_03805</name>
</gene>
<proteinExistence type="predicted"/>
<evidence type="ECO:0000313" key="1">
    <source>
        <dbReference type="EMBL" id="PJA89523.1"/>
    </source>
</evidence>